<dbReference type="PANTHER" id="PTHR11360">
    <property type="entry name" value="MONOCARBOXYLATE TRANSPORTER"/>
    <property type="match status" value="1"/>
</dbReference>
<dbReference type="Pfam" id="PF07690">
    <property type="entry name" value="MFS_1"/>
    <property type="match status" value="1"/>
</dbReference>
<feature type="compositionally biased region" description="Polar residues" evidence="7">
    <location>
        <begin position="1"/>
        <end position="31"/>
    </location>
</feature>
<comment type="caution">
    <text evidence="10">The sequence shown here is derived from an EMBL/GenBank/DDBJ whole genome shotgun (WGS) entry which is preliminary data.</text>
</comment>
<dbReference type="OrthoDB" id="5667at2759"/>
<evidence type="ECO:0000256" key="5">
    <source>
        <dbReference type="ARBA" id="ARBA00022989"/>
    </source>
</evidence>
<dbReference type="PROSITE" id="PS50850">
    <property type="entry name" value="MFS"/>
    <property type="match status" value="1"/>
</dbReference>
<dbReference type="InParanoid" id="A0A507ASB2"/>
<dbReference type="RefSeq" id="XP_030989490.1">
    <property type="nucleotide sequence ID" value="XM_031133203.1"/>
</dbReference>
<proteinExistence type="inferred from homology"/>
<comment type="similarity">
    <text evidence="2">Belongs to the major facilitator superfamily. Monocarboxylate porter (TC 2.A.1.13) family.</text>
</comment>
<dbReference type="EMBL" id="SKBQ01000086">
    <property type="protein sequence ID" value="TPX07779.1"/>
    <property type="molecule type" value="Genomic_DNA"/>
</dbReference>
<dbReference type="CDD" id="cd17352">
    <property type="entry name" value="MFS_MCT_SLC16"/>
    <property type="match status" value="1"/>
</dbReference>
<dbReference type="InterPro" id="IPR020846">
    <property type="entry name" value="MFS_dom"/>
</dbReference>
<feature type="transmembrane region" description="Helical" evidence="8">
    <location>
        <begin position="103"/>
        <end position="124"/>
    </location>
</feature>
<accession>A0A507ASB2</accession>
<dbReference type="InterPro" id="IPR011701">
    <property type="entry name" value="MFS"/>
</dbReference>
<evidence type="ECO:0000256" key="7">
    <source>
        <dbReference type="SAM" id="MobiDB-lite"/>
    </source>
</evidence>
<dbReference type="InterPro" id="IPR036259">
    <property type="entry name" value="MFS_trans_sf"/>
</dbReference>
<feature type="transmembrane region" description="Helical" evidence="8">
    <location>
        <begin position="397"/>
        <end position="417"/>
    </location>
</feature>
<feature type="region of interest" description="Disordered" evidence="7">
    <location>
        <begin position="1"/>
        <end position="56"/>
    </location>
</feature>
<keyword evidence="6 8" id="KW-0472">Membrane</keyword>
<feature type="transmembrane region" description="Helical" evidence="8">
    <location>
        <begin position="335"/>
        <end position="354"/>
    </location>
</feature>
<feature type="transmembrane region" description="Helical" evidence="8">
    <location>
        <begin position="161"/>
        <end position="181"/>
    </location>
</feature>
<feature type="domain" description="Major facilitator superfamily (MFS) profile" evidence="9">
    <location>
        <begin position="64"/>
        <end position="457"/>
    </location>
</feature>
<dbReference type="AlphaFoldDB" id="A0A507ASB2"/>
<keyword evidence="3" id="KW-0813">Transport</keyword>
<dbReference type="Proteomes" id="UP000319257">
    <property type="component" value="Unassembled WGS sequence"/>
</dbReference>
<keyword evidence="5 8" id="KW-1133">Transmembrane helix</keyword>
<evidence type="ECO:0000256" key="3">
    <source>
        <dbReference type="ARBA" id="ARBA00022448"/>
    </source>
</evidence>
<feature type="transmembrane region" description="Helical" evidence="8">
    <location>
        <begin position="136"/>
        <end position="155"/>
    </location>
</feature>
<dbReference type="InterPro" id="IPR050327">
    <property type="entry name" value="Proton-linked_MCT"/>
</dbReference>
<feature type="transmembrane region" description="Helical" evidence="8">
    <location>
        <begin position="225"/>
        <end position="249"/>
    </location>
</feature>
<protein>
    <recommendedName>
        <fullName evidence="9">Major facilitator superfamily (MFS) profile domain-containing protein</fullName>
    </recommendedName>
</protein>
<evidence type="ECO:0000313" key="11">
    <source>
        <dbReference type="Proteomes" id="UP000319257"/>
    </source>
</evidence>
<dbReference type="PANTHER" id="PTHR11360:SF224">
    <property type="entry name" value="MAJOR FACILITATOR SUPERFAMILY (MFS) PROFILE DOMAIN-CONTAINING PROTEIN-RELATED"/>
    <property type="match status" value="1"/>
</dbReference>
<feature type="transmembrane region" description="Helical" evidence="8">
    <location>
        <begin position="64"/>
        <end position="83"/>
    </location>
</feature>
<feature type="compositionally biased region" description="Basic and acidic residues" evidence="7">
    <location>
        <begin position="32"/>
        <end position="42"/>
    </location>
</feature>
<dbReference type="Gene3D" id="1.20.1250.20">
    <property type="entry name" value="MFS general substrate transporter like domains"/>
    <property type="match status" value="2"/>
</dbReference>
<evidence type="ECO:0000313" key="10">
    <source>
        <dbReference type="EMBL" id="TPX07779.1"/>
    </source>
</evidence>
<reference evidence="10 11" key="1">
    <citation type="submission" date="2019-06" db="EMBL/GenBank/DDBJ databases">
        <title>Draft genome sequence of the filamentous fungus Phialemoniopsis curvata isolated from diesel fuel.</title>
        <authorList>
            <person name="Varaljay V.A."/>
            <person name="Lyon W.J."/>
            <person name="Crouch A.L."/>
            <person name="Drake C.E."/>
            <person name="Hollomon J.M."/>
            <person name="Nadeau L.J."/>
            <person name="Nunn H.S."/>
            <person name="Stevenson B.S."/>
            <person name="Bojanowski C.L."/>
            <person name="Crookes-Goodson W.J."/>
        </authorList>
    </citation>
    <scope>NUCLEOTIDE SEQUENCE [LARGE SCALE GENOMIC DNA]</scope>
    <source>
        <strain evidence="10 11">D216</strain>
    </source>
</reference>
<dbReference type="GeneID" id="41978018"/>
<evidence type="ECO:0000256" key="4">
    <source>
        <dbReference type="ARBA" id="ARBA00022692"/>
    </source>
</evidence>
<dbReference type="GO" id="GO:0022857">
    <property type="term" value="F:transmembrane transporter activity"/>
    <property type="evidence" value="ECO:0007669"/>
    <property type="project" value="InterPro"/>
</dbReference>
<evidence type="ECO:0000256" key="2">
    <source>
        <dbReference type="ARBA" id="ARBA00006727"/>
    </source>
</evidence>
<evidence type="ECO:0000256" key="1">
    <source>
        <dbReference type="ARBA" id="ARBA00004141"/>
    </source>
</evidence>
<feature type="transmembrane region" description="Helical" evidence="8">
    <location>
        <begin position="193"/>
        <end position="213"/>
    </location>
</feature>
<evidence type="ECO:0000256" key="8">
    <source>
        <dbReference type="SAM" id="Phobius"/>
    </source>
</evidence>
<sequence length="457" mass="49310">MTSATQFNNVQADRTDLHSPSVNDTDTQTEGNEPHPEKRDVEAAPGSKPSPGGWGSDAPDGGTWAWLCVLGAFCTSICSFGWLNTGVGVFQQYYEAGPLRNYSSSNIAWIPSLQIFFMMAMGPIVGKSYDRYGPRYIVLIGTFLHVFGLMMASISKEYYQFMLSQGVCSAIGVAAIFQPGINCINTWFNRKRGAAFGMVAAGSSLGGVIFPIMLSRMIEQIGYGWAMRVCAFLILGLLIVANLTITSRLPPHPTQLTSEQMMQPFRERGFLFLMGGMFFLTFGIFIPVTYIQVEAFQDGMDPNLVQYLVAILNAGSLFGRLLSGWASDKIGKYNTFLMACTATGIFILALWIPGRSSATTVAFAAVFGFTSGAYVSLIGALVAAISPLREIGFRTGLVFLVNSLPGLTTSPIAGAILDNTGSWVGLKVFAGVLCLTGTTFILMTRITHAGLNPTVIF</sequence>
<dbReference type="GO" id="GO:0016020">
    <property type="term" value="C:membrane"/>
    <property type="evidence" value="ECO:0007669"/>
    <property type="project" value="UniProtKB-SubCell"/>
</dbReference>
<feature type="transmembrane region" description="Helical" evidence="8">
    <location>
        <begin position="304"/>
        <end position="323"/>
    </location>
</feature>
<name>A0A507ASB2_9PEZI</name>
<feature type="transmembrane region" description="Helical" evidence="8">
    <location>
        <begin position="423"/>
        <end position="443"/>
    </location>
</feature>
<feature type="transmembrane region" description="Helical" evidence="8">
    <location>
        <begin position="360"/>
        <end position="385"/>
    </location>
</feature>
<evidence type="ECO:0000256" key="6">
    <source>
        <dbReference type="ARBA" id="ARBA00023136"/>
    </source>
</evidence>
<comment type="subcellular location">
    <subcellularLocation>
        <location evidence="1">Membrane</location>
        <topology evidence="1">Multi-pass membrane protein</topology>
    </subcellularLocation>
</comment>
<evidence type="ECO:0000259" key="9">
    <source>
        <dbReference type="PROSITE" id="PS50850"/>
    </source>
</evidence>
<keyword evidence="4 8" id="KW-0812">Transmembrane</keyword>
<organism evidence="10 11">
    <name type="scientific">Thyridium curvatum</name>
    <dbReference type="NCBI Taxonomy" id="1093900"/>
    <lineage>
        <taxon>Eukaryota</taxon>
        <taxon>Fungi</taxon>
        <taxon>Dikarya</taxon>
        <taxon>Ascomycota</taxon>
        <taxon>Pezizomycotina</taxon>
        <taxon>Sordariomycetes</taxon>
        <taxon>Sordariomycetidae</taxon>
        <taxon>Thyridiales</taxon>
        <taxon>Thyridiaceae</taxon>
        <taxon>Thyridium</taxon>
    </lineage>
</organism>
<gene>
    <name evidence="10" type="ORF">E0L32_010571</name>
</gene>
<keyword evidence="11" id="KW-1185">Reference proteome</keyword>
<feature type="transmembrane region" description="Helical" evidence="8">
    <location>
        <begin position="270"/>
        <end position="292"/>
    </location>
</feature>
<dbReference type="SUPFAM" id="SSF103473">
    <property type="entry name" value="MFS general substrate transporter"/>
    <property type="match status" value="1"/>
</dbReference>